<proteinExistence type="predicted"/>
<evidence type="ECO:0000313" key="7">
    <source>
        <dbReference type="Proteomes" id="UP001055453"/>
    </source>
</evidence>
<comment type="cofactor">
    <cofactor evidence="1">
        <name>Zn(2+)</name>
        <dbReference type="ChEBI" id="CHEBI:29105"/>
    </cofactor>
</comment>
<dbReference type="PANTHER" id="PTHR32419">
    <property type="entry name" value="GLUTATHIONYL-HYDROQUINONE REDUCTASE"/>
    <property type="match status" value="1"/>
</dbReference>
<evidence type="ECO:0000256" key="4">
    <source>
        <dbReference type="ARBA" id="ARBA00022833"/>
    </source>
</evidence>
<keyword evidence="3" id="KW-0378">Hydrolase</keyword>
<dbReference type="Proteomes" id="UP001055453">
    <property type="component" value="Chromosome"/>
</dbReference>
<name>A0ABN6Q2M7_NOSCO</name>
<dbReference type="SFLD" id="SFLDG01206">
    <property type="entry name" value="Xi.1"/>
    <property type="match status" value="1"/>
</dbReference>
<dbReference type="CDD" id="cd03190">
    <property type="entry name" value="GST_C_Omega_like"/>
    <property type="match status" value="1"/>
</dbReference>
<dbReference type="PROSITE" id="PS50405">
    <property type="entry name" value="GST_CTER"/>
    <property type="match status" value="1"/>
</dbReference>
<accession>A0ABN6Q2M7</accession>
<dbReference type="Gene3D" id="3.40.630.10">
    <property type="entry name" value="Zn peptidases"/>
    <property type="match status" value="1"/>
</dbReference>
<dbReference type="Pfam" id="PF13410">
    <property type="entry name" value="GST_C_2"/>
    <property type="match status" value="1"/>
</dbReference>
<dbReference type="InterPro" id="IPR010987">
    <property type="entry name" value="Glutathione-S-Trfase_C-like"/>
</dbReference>
<dbReference type="SFLD" id="SFLDS00019">
    <property type="entry name" value="Glutathione_Transferase_(cytos"/>
    <property type="match status" value="1"/>
</dbReference>
<dbReference type="InterPro" id="IPR040079">
    <property type="entry name" value="Glutathione_S-Trfase"/>
</dbReference>
<dbReference type="SFLD" id="SFLDG01148">
    <property type="entry name" value="Xi_(cytGST)"/>
    <property type="match status" value="1"/>
</dbReference>
<keyword evidence="4" id="KW-0862">Zinc</keyword>
<evidence type="ECO:0000259" key="5">
    <source>
        <dbReference type="PROSITE" id="PS50405"/>
    </source>
</evidence>
<dbReference type="InterPro" id="IPR055438">
    <property type="entry name" value="AstE_AspA_cat"/>
</dbReference>
<dbReference type="InterPro" id="IPR036249">
    <property type="entry name" value="Thioredoxin-like_sf"/>
</dbReference>
<dbReference type="SUPFAM" id="SSF53187">
    <property type="entry name" value="Zn-dependent exopeptidases"/>
    <property type="match status" value="1"/>
</dbReference>
<keyword evidence="2" id="KW-0479">Metal-binding</keyword>
<protein>
    <recommendedName>
        <fullName evidence="5">GST C-terminal domain-containing protein</fullName>
    </recommendedName>
</protein>
<reference evidence="6" key="1">
    <citation type="submission" date="2022-04" db="EMBL/GenBank/DDBJ databases">
        <title>Complete genome sequence of a cyanobacterium, Nostoc sp. SO-36, isolated in Antarctica.</title>
        <authorList>
            <person name="Kanesaki Y."/>
            <person name="Effendi D."/>
            <person name="Sakamoto T."/>
            <person name="Ohtani S."/>
            <person name="Awai K."/>
        </authorList>
    </citation>
    <scope>NUCLEOTIDE SEQUENCE</scope>
    <source>
        <strain evidence="6">SO-36</strain>
    </source>
</reference>
<sequence length="445" mass="50227">MSNLAPRNQSGAYIRPNSQFRKFIGTESGNPHPPATGRYKLYVGLGCPWAHRTLVVRSLKKLEAVISVGIVSPSPIEGGWIFNQEEEGCRTLAEFYQKAEPGYSGRSTVPVLWDNQTKAIVNNESSEIIVMLNSEFNEFANNPTLNLYPEELKEKIDWWNEKIYHAVNNGVYRCGFAQTQEAYNQACNELFATLDEIELALQTNRYLCGENLTLADVRLFTTLFRFDSAYYGLFKCNRQRIRDYQNLGAYLRDLYQLPGVADTCDVETVKRDYYGNLFPLNPGGIIPNGPDMSYLNQPHDRDHIGKVQCFMNQINRVAIVGGTHGNEFTGAYLIQKFAQFPNLITRSSFETVTLLANPDAFAAGRRYVEKDLNRCFLKQDLQDPALKTYEELQAKLIQNTLASNGDKQADLILDLHSSTANMGPDNYFGKQPSLKLEIGCLSEPS</sequence>
<dbReference type="InterPro" id="IPR047047">
    <property type="entry name" value="GST_Omega-like_C"/>
</dbReference>
<dbReference type="Gene3D" id="1.20.1050.10">
    <property type="match status" value="1"/>
</dbReference>
<organism evidence="6 7">
    <name type="scientific">Nostoc cf. commune SO-36</name>
    <dbReference type="NCBI Taxonomy" id="449208"/>
    <lineage>
        <taxon>Bacteria</taxon>
        <taxon>Bacillati</taxon>
        <taxon>Cyanobacteriota</taxon>
        <taxon>Cyanophyceae</taxon>
        <taxon>Nostocales</taxon>
        <taxon>Nostocaceae</taxon>
        <taxon>Nostoc</taxon>
    </lineage>
</organism>
<evidence type="ECO:0000256" key="1">
    <source>
        <dbReference type="ARBA" id="ARBA00001947"/>
    </source>
</evidence>
<evidence type="ECO:0000256" key="3">
    <source>
        <dbReference type="ARBA" id="ARBA00022801"/>
    </source>
</evidence>
<dbReference type="Pfam" id="PF13409">
    <property type="entry name" value="GST_N_2"/>
    <property type="match status" value="1"/>
</dbReference>
<feature type="domain" description="GST C-terminal" evidence="5">
    <location>
        <begin position="149"/>
        <end position="283"/>
    </location>
</feature>
<dbReference type="PANTHER" id="PTHR32419:SF6">
    <property type="entry name" value="GLUTATHIONE S-TRANSFERASE OMEGA-LIKE 1-RELATED"/>
    <property type="match status" value="1"/>
</dbReference>
<dbReference type="SUPFAM" id="SSF52833">
    <property type="entry name" value="Thioredoxin-like"/>
    <property type="match status" value="1"/>
</dbReference>
<dbReference type="InterPro" id="IPR036282">
    <property type="entry name" value="Glutathione-S-Trfase_C_sf"/>
</dbReference>
<keyword evidence="7" id="KW-1185">Reference proteome</keyword>
<dbReference type="InterPro" id="IPR004045">
    <property type="entry name" value="Glutathione_S-Trfase_N"/>
</dbReference>
<evidence type="ECO:0000256" key="2">
    <source>
        <dbReference type="ARBA" id="ARBA00022723"/>
    </source>
</evidence>
<dbReference type="InterPro" id="IPR016639">
    <property type="entry name" value="GST_Omega/GSH"/>
</dbReference>
<dbReference type="SUPFAM" id="SSF47616">
    <property type="entry name" value="GST C-terminal domain-like"/>
    <property type="match status" value="1"/>
</dbReference>
<evidence type="ECO:0000313" key="6">
    <source>
        <dbReference type="EMBL" id="BDI17064.1"/>
    </source>
</evidence>
<dbReference type="Gene3D" id="3.40.30.10">
    <property type="entry name" value="Glutaredoxin"/>
    <property type="match status" value="1"/>
</dbReference>
<dbReference type="Pfam" id="PF24827">
    <property type="entry name" value="AstE_AspA_cat"/>
    <property type="match status" value="1"/>
</dbReference>
<dbReference type="EMBL" id="AP025732">
    <property type="protein sequence ID" value="BDI17064.1"/>
    <property type="molecule type" value="Genomic_DNA"/>
</dbReference>
<gene>
    <name evidence="6" type="ORF">ANSO36C_28660</name>
</gene>